<feature type="transmembrane region" description="Helical" evidence="6">
    <location>
        <begin position="1012"/>
        <end position="1030"/>
    </location>
</feature>
<feature type="transmembrane region" description="Helical" evidence="6">
    <location>
        <begin position="947"/>
        <end position="965"/>
    </location>
</feature>
<name>A0ABU2Y4N9_9FLAO</name>
<feature type="transmembrane region" description="Helical" evidence="6">
    <location>
        <begin position="858"/>
        <end position="891"/>
    </location>
</feature>
<dbReference type="RefSeq" id="WP_311592727.1">
    <property type="nucleotide sequence ID" value="NZ_JAVRHV010000002.1"/>
</dbReference>
<evidence type="ECO:0000256" key="6">
    <source>
        <dbReference type="SAM" id="Phobius"/>
    </source>
</evidence>
<feature type="transmembrane region" description="Helical" evidence="6">
    <location>
        <begin position="43"/>
        <end position="66"/>
    </location>
</feature>
<keyword evidence="3" id="KW-0201">Cytochrome c-type biogenesis</keyword>
<dbReference type="Pfam" id="PF01578">
    <property type="entry name" value="Cytochrom_C_asm"/>
    <property type="match status" value="1"/>
</dbReference>
<dbReference type="Proteomes" id="UP001252186">
    <property type="component" value="Unassembled WGS sequence"/>
</dbReference>
<feature type="domain" description="ResB-like" evidence="8">
    <location>
        <begin position="340"/>
        <end position="411"/>
    </location>
</feature>
<feature type="transmembrane region" description="Helical" evidence="6">
    <location>
        <begin position="12"/>
        <end position="31"/>
    </location>
</feature>
<keyword evidence="2 6" id="KW-0812">Transmembrane</keyword>
<dbReference type="EMBL" id="JAVRHV010000002">
    <property type="protein sequence ID" value="MDT0552791.1"/>
    <property type="molecule type" value="Genomic_DNA"/>
</dbReference>
<evidence type="ECO:0000256" key="4">
    <source>
        <dbReference type="ARBA" id="ARBA00022989"/>
    </source>
</evidence>
<evidence type="ECO:0000313" key="10">
    <source>
        <dbReference type="Proteomes" id="UP001252186"/>
    </source>
</evidence>
<evidence type="ECO:0000259" key="8">
    <source>
        <dbReference type="Pfam" id="PF05140"/>
    </source>
</evidence>
<feature type="transmembrane region" description="Helical" evidence="6">
    <location>
        <begin position="972"/>
        <end position="992"/>
    </location>
</feature>
<gene>
    <name evidence="9" type="primary">ccsB</name>
    <name evidence="9" type="ORF">RM519_06000</name>
</gene>
<evidence type="ECO:0000256" key="1">
    <source>
        <dbReference type="ARBA" id="ARBA00004141"/>
    </source>
</evidence>
<comment type="subcellular location">
    <subcellularLocation>
        <location evidence="1">Membrane</location>
        <topology evidence="1">Multi-pass membrane protein</topology>
    </subcellularLocation>
</comment>
<feature type="transmembrane region" description="Helical" evidence="6">
    <location>
        <begin position="78"/>
        <end position="98"/>
    </location>
</feature>
<feature type="transmembrane region" description="Helical" evidence="6">
    <location>
        <begin position="768"/>
        <end position="790"/>
    </location>
</feature>
<feature type="transmembrane region" description="Helical" evidence="6">
    <location>
        <begin position="912"/>
        <end position="932"/>
    </location>
</feature>
<dbReference type="InterPro" id="IPR002541">
    <property type="entry name" value="Cyt_c_assembly"/>
</dbReference>
<dbReference type="PANTHER" id="PTHR30071">
    <property type="entry name" value="HEME EXPORTER PROTEIN C"/>
    <property type="match status" value="1"/>
</dbReference>
<sequence>MNKLLSFLYSTRLTGVLFIVFAAAMGIATFIENDYGTQTAKALIYHAWWFEAIMVIFVFNFFGNIFKYRLYRKEKWSVLLFHLAFVLIIIGAGVTRYISYEGIMPIIEGESNNTMLSETTYFQVTTHNNEVQRISVPAPVLLSAKGSPNYTFKDNFKGQDFEFDLVEYIPNAKEEFTLDENGQSFLKIVESSNGGRHDHYLKQGESQLIHNVLIGYDNEGNNTVDILTIDGQLKIKSIHEGTFLRMADQFNGIIAKDSIQDLNLLSLHNLAGMNFVIPEPAVKGSYKTIVGDKNEDPLDKLVFDVTVGEETKKLELSGAQYYMQSPTQISVGGLHFRVNYGAQQLTLPFHVKLRDFQLDTYPGSENPMSYASEVTVIDPSETFDFRIFMNNVLNHKGYRFFQSSYNITPEYEETRLSVNHDFWGTTITYFGYTLLFLGLIIIIFAKNTRFDTLRQTLNKVKAKKAALTIAALLAINTGFSQHEEHQLTNTQIDSIVNANAVSAEHAKKFSKLVIQDAGGRMKPLHTFSSELLRKVSKKDKYKGLNSNQVFISMQQNPRFWFNVPMIYIKKENTKLRDLIGIPEDQKYARLADFLTNMGDYKLAKENEYAFKQKIKSKFDQSVLDVTNRVNVLFDALFGNLLAIFPIPDDENNTWVSQNELKSEYYSGTDSVFVKQIFPAYLQTLIEAKEKNDYSQADEILNGIIKFQQKFGSDVYPSDKKIDLEVFYNENDIFKNLFWQYMLGGLFLFIVIIINIFNDSKFLKTLLKIGSIICVLLFAYHTVGLGIRWYISGHVPWSNGYESMIYIAWATMLFGLIFGKKSQLTIAATAFVTAMILMFAHMNWMDPEIANLVPVLDSYWVMIHVSIIVASYGPFTLCMILGLLALFLMIITNDKNKKKVKLIVQEITVISEMSMTLGIILLTIGNFLGAIWANESWGRYWGWDPKETWALISIMIYAFILHMRLIPGLRGRYAFNVAGVLSFASILMTYLGVNHLLSGLHSYAQGEAAKIPYQIWTWLAISILLSVLAYFKYKKYYKK</sequence>
<dbReference type="Pfam" id="PF05140">
    <property type="entry name" value="ResB"/>
    <property type="match status" value="1"/>
</dbReference>
<dbReference type="PANTHER" id="PTHR30071:SF1">
    <property type="entry name" value="CYTOCHROME B_B6 PROTEIN-RELATED"/>
    <property type="match status" value="1"/>
</dbReference>
<proteinExistence type="predicted"/>
<keyword evidence="4 6" id="KW-1133">Transmembrane helix</keyword>
<organism evidence="9 10">
    <name type="scientific">Urechidicola vernalis</name>
    <dbReference type="NCBI Taxonomy" id="3075600"/>
    <lineage>
        <taxon>Bacteria</taxon>
        <taxon>Pseudomonadati</taxon>
        <taxon>Bacteroidota</taxon>
        <taxon>Flavobacteriia</taxon>
        <taxon>Flavobacteriales</taxon>
        <taxon>Flavobacteriaceae</taxon>
        <taxon>Urechidicola</taxon>
    </lineage>
</organism>
<protein>
    <submittedName>
        <fullName evidence="9">C-type cytochrome biogenesis protein CcsB</fullName>
    </submittedName>
</protein>
<feature type="transmembrane region" description="Helical" evidence="6">
    <location>
        <begin position="737"/>
        <end position="756"/>
    </location>
</feature>
<feature type="transmembrane region" description="Helical" evidence="6">
    <location>
        <begin position="802"/>
        <end position="818"/>
    </location>
</feature>
<feature type="transmembrane region" description="Helical" evidence="6">
    <location>
        <begin position="825"/>
        <end position="843"/>
    </location>
</feature>
<comment type="caution">
    <text evidence="9">The sequence shown here is derived from an EMBL/GenBank/DDBJ whole genome shotgun (WGS) entry which is preliminary data.</text>
</comment>
<keyword evidence="5 6" id="KW-0472">Membrane</keyword>
<evidence type="ECO:0000259" key="7">
    <source>
        <dbReference type="Pfam" id="PF01578"/>
    </source>
</evidence>
<dbReference type="InterPro" id="IPR007816">
    <property type="entry name" value="ResB-like_domain"/>
</dbReference>
<dbReference type="InterPro" id="IPR017562">
    <property type="entry name" value="Cyt_c_biogenesis_CcsA"/>
</dbReference>
<dbReference type="InterPro" id="IPR045062">
    <property type="entry name" value="Cyt_c_biogenesis_CcsA/CcmC"/>
</dbReference>
<reference evidence="9 10" key="1">
    <citation type="submission" date="2023-09" db="EMBL/GenBank/DDBJ databases">
        <authorList>
            <person name="Rey-Velasco X."/>
        </authorList>
    </citation>
    <scope>NUCLEOTIDE SEQUENCE [LARGE SCALE GENOMIC DNA]</scope>
    <source>
        <strain evidence="9 10">P050</strain>
    </source>
</reference>
<evidence type="ECO:0000256" key="3">
    <source>
        <dbReference type="ARBA" id="ARBA00022748"/>
    </source>
</evidence>
<keyword evidence="10" id="KW-1185">Reference proteome</keyword>
<feature type="domain" description="Cytochrome c assembly protein" evidence="7">
    <location>
        <begin position="796"/>
        <end position="1000"/>
    </location>
</feature>
<feature type="transmembrane region" description="Helical" evidence="6">
    <location>
        <begin position="422"/>
        <end position="444"/>
    </location>
</feature>
<accession>A0ABU2Y4N9</accession>
<dbReference type="NCBIfam" id="TIGR03144">
    <property type="entry name" value="cytochr_II_ccsB"/>
    <property type="match status" value="1"/>
</dbReference>
<evidence type="ECO:0000256" key="5">
    <source>
        <dbReference type="ARBA" id="ARBA00023136"/>
    </source>
</evidence>
<evidence type="ECO:0000256" key="2">
    <source>
        <dbReference type="ARBA" id="ARBA00022692"/>
    </source>
</evidence>
<evidence type="ECO:0000313" key="9">
    <source>
        <dbReference type="EMBL" id="MDT0552791.1"/>
    </source>
</evidence>